<evidence type="ECO:0000313" key="4">
    <source>
        <dbReference type="Proteomes" id="UP000319828"/>
    </source>
</evidence>
<feature type="compositionally biased region" description="Low complexity" evidence="1">
    <location>
        <begin position="189"/>
        <end position="208"/>
    </location>
</feature>
<feature type="compositionally biased region" description="Gly residues" evidence="1">
    <location>
        <begin position="209"/>
        <end position="224"/>
    </location>
</feature>
<evidence type="ECO:0000256" key="2">
    <source>
        <dbReference type="SAM" id="SignalP"/>
    </source>
</evidence>
<protein>
    <recommendedName>
        <fullName evidence="5">DUF3106 domain-containing protein</fullName>
    </recommendedName>
</protein>
<evidence type="ECO:0000256" key="1">
    <source>
        <dbReference type="SAM" id="MobiDB-lite"/>
    </source>
</evidence>
<reference evidence="3 4" key="1">
    <citation type="submission" date="2019-07" db="EMBL/GenBank/DDBJ databases">
        <title>The draft genome sequence of Vibrio algivorus M1486.</title>
        <authorList>
            <person name="Meng X."/>
        </authorList>
    </citation>
    <scope>NUCLEOTIDE SEQUENCE [LARGE SCALE GENOMIC DNA]</scope>
    <source>
        <strain evidence="3 4">M1486</strain>
    </source>
</reference>
<comment type="caution">
    <text evidence="3">The sequence shown here is derived from an EMBL/GenBank/DDBJ whole genome shotgun (WGS) entry which is preliminary data.</text>
</comment>
<dbReference type="EMBL" id="VMKJ01000019">
    <property type="protein sequence ID" value="TVO36051.1"/>
    <property type="molecule type" value="Genomic_DNA"/>
</dbReference>
<dbReference type="PROSITE" id="PS51257">
    <property type="entry name" value="PROKAR_LIPOPROTEIN"/>
    <property type="match status" value="1"/>
</dbReference>
<name>A0A557P5W7_9VIBR</name>
<gene>
    <name evidence="3" type="ORF">FOF44_10370</name>
</gene>
<feature type="compositionally biased region" description="Basic and acidic residues" evidence="1">
    <location>
        <begin position="173"/>
        <end position="184"/>
    </location>
</feature>
<dbReference type="RefSeq" id="WP_144388290.1">
    <property type="nucleotide sequence ID" value="NZ_CANNCB010000027.1"/>
</dbReference>
<dbReference type="Proteomes" id="UP000319828">
    <property type="component" value="Unassembled WGS sequence"/>
</dbReference>
<sequence length="224" mass="25733">MLKLIKSIWQKWCLALFVTFGLVACSTTPSTSTTYVYTDSWWHDDFWFYQDHVYPDCCRTDGEFKQVVENWWHTLDPEKQDQIKDKIDGWKDGSGPDIPALKKDFQAKFDSLTPEKQQQITEKRESIRQQMSDSNAEVLPANINPSDITKEDVISAEQNLTPEQKQQIKTRWQSKERPTLERAPNKPVTRPATRPTTRPAIRPNIRSGNLGGRVGGGRLGGARR</sequence>
<evidence type="ECO:0000313" key="3">
    <source>
        <dbReference type="EMBL" id="TVO36051.1"/>
    </source>
</evidence>
<accession>A0A557P5W7</accession>
<keyword evidence="2" id="KW-0732">Signal</keyword>
<proteinExistence type="predicted"/>
<dbReference type="AlphaFoldDB" id="A0A557P5W7"/>
<organism evidence="3 4">
    <name type="scientific">Vibrio algivorus</name>
    <dbReference type="NCBI Taxonomy" id="1667024"/>
    <lineage>
        <taxon>Bacteria</taxon>
        <taxon>Pseudomonadati</taxon>
        <taxon>Pseudomonadota</taxon>
        <taxon>Gammaproteobacteria</taxon>
        <taxon>Vibrionales</taxon>
        <taxon>Vibrionaceae</taxon>
        <taxon>Vibrio</taxon>
    </lineage>
</organism>
<feature type="region of interest" description="Disordered" evidence="1">
    <location>
        <begin position="160"/>
        <end position="224"/>
    </location>
</feature>
<feature type="compositionally biased region" description="Polar residues" evidence="1">
    <location>
        <begin position="160"/>
        <end position="171"/>
    </location>
</feature>
<feature type="chain" id="PRO_5021708643" description="DUF3106 domain-containing protein" evidence="2">
    <location>
        <begin position="25"/>
        <end position="224"/>
    </location>
</feature>
<dbReference type="OrthoDB" id="5588869at2"/>
<evidence type="ECO:0008006" key="5">
    <source>
        <dbReference type="Google" id="ProtNLM"/>
    </source>
</evidence>
<feature type="signal peptide" evidence="2">
    <location>
        <begin position="1"/>
        <end position="24"/>
    </location>
</feature>